<evidence type="ECO:0000313" key="4">
    <source>
        <dbReference type="Proteomes" id="UP000696485"/>
    </source>
</evidence>
<gene>
    <name evidence="3" type="ORF">BG006_010315</name>
</gene>
<evidence type="ECO:0000256" key="1">
    <source>
        <dbReference type="ARBA" id="ARBA00022898"/>
    </source>
</evidence>
<feature type="domain" description="Aminotransferase class I/classII large" evidence="2">
    <location>
        <begin position="44"/>
        <end position="425"/>
    </location>
</feature>
<accession>A0A9P5SG58</accession>
<dbReference type="Pfam" id="PF00155">
    <property type="entry name" value="Aminotran_1_2"/>
    <property type="match status" value="1"/>
</dbReference>
<dbReference type="PANTHER" id="PTHR43795">
    <property type="entry name" value="BIFUNCTIONAL ASPARTATE AMINOTRANSFERASE AND GLUTAMATE/ASPARTATE-PREPHENATE AMINOTRANSFERASE-RELATED"/>
    <property type="match status" value="1"/>
</dbReference>
<dbReference type="Gene3D" id="3.40.640.10">
    <property type="entry name" value="Type I PLP-dependent aspartate aminotransferase-like (Major domain)"/>
    <property type="match status" value="1"/>
</dbReference>
<protein>
    <recommendedName>
        <fullName evidence="2">Aminotransferase class I/classII large domain-containing protein</fullName>
    </recommendedName>
</protein>
<keyword evidence="4" id="KW-1185">Reference proteome</keyword>
<dbReference type="InterPro" id="IPR015421">
    <property type="entry name" value="PyrdxlP-dep_Trfase_major"/>
</dbReference>
<dbReference type="PRINTS" id="PR00753">
    <property type="entry name" value="ACCSYNTHASE"/>
</dbReference>
<reference evidence="3" key="1">
    <citation type="journal article" date="2020" name="Fungal Divers.">
        <title>Resolving the Mortierellaceae phylogeny through synthesis of multi-gene phylogenetics and phylogenomics.</title>
        <authorList>
            <person name="Vandepol N."/>
            <person name="Liber J."/>
            <person name="Desiro A."/>
            <person name="Na H."/>
            <person name="Kennedy M."/>
            <person name="Barry K."/>
            <person name="Grigoriev I.V."/>
            <person name="Miller A.N."/>
            <person name="O'Donnell K."/>
            <person name="Stajich J.E."/>
            <person name="Bonito G."/>
        </authorList>
    </citation>
    <scope>NUCLEOTIDE SEQUENCE</scope>
    <source>
        <strain evidence="3">NVP1</strain>
    </source>
</reference>
<proteinExistence type="predicted"/>
<dbReference type="InterPro" id="IPR050478">
    <property type="entry name" value="Ethylene_sulfur-biosynth"/>
</dbReference>
<comment type="caution">
    <text evidence="3">The sequence shown here is derived from an EMBL/GenBank/DDBJ whole genome shotgun (WGS) entry which is preliminary data.</text>
</comment>
<dbReference type="InterPro" id="IPR004839">
    <property type="entry name" value="Aminotransferase_I/II_large"/>
</dbReference>
<dbReference type="PANTHER" id="PTHR43795:SF39">
    <property type="entry name" value="AMINOTRANSFERASE CLASS I_CLASSII DOMAIN-CONTAINING PROTEIN"/>
    <property type="match status" value="1"/>
</dbReference>
<keyword evidence="1" id="KW-0663">Pyridoxal phosphate</keyword>
<dbReference type="AlphaFoldDB" id="A0A9P5SG58"/>
<organism evidence="3 4">
    <name type="scientific">Podila minutissima</name>
    <dbReference type="NCBI Taxonomy" id="64525"/>
    <lineage>
        <taxon>Eukaryota</taxon>
        <taxon>Fungi</taxon>
        <taxon>Fungi incertae sedis</taxon>
        <taxon>Mucoromycota</taxon>
        <taxon>Mortierellomycotina</taxon>
        <taxon>Mortierellomycetes</taxon>
        <taxon>Mortierellales</taxon>
        <taxon>Mortierellaceae</taxon>
        <taxon>Podila</taxon>
    </lineage>
</organism>
<sequence>MMNNKIPRLSTRAQENLTGPNIMLDGVRKVNSNKYDAVANPNGIINLGVAENQLMTKELTEIMGTVDHVNPKLFGYGESPSGSRKLREHFANNIFNRYFNPVEPVSFDQMVLSAGCSATVDNFTFCVCDPGEGILITTPFYGGFNTDIMAKSKAKVVVCDLGDCSPFDVSHVDLMQNALQKAESEGIKVKAVVLSNPHNPLGRNYSREILIEFLRFASRNQVHILFDEIYALSIFDDKLEGLAKAEQPDSAPFISVLSIPDLEQYCEKDLIHVAYGMSKDFCLNGFRCGCLLSPWNHELIKAMQAIAVFTWMSSTTEAMITKLLSDPDTIETFTQTNQKRLAESYTLAVDTLREHNIPFLPAQGGHFLWADFRQFIPRSLTASAAAGERAAEHLLWRAMLDRGVYVNLGEAFSESKVGFFRLTFAVPVPMLKLGLYRMLHACQGASQEE</sequence>
<dbReference type="CDD" id="cd00609">
    <property type="entry name" value="AAT_like"/>
    <property type="match status" value="1"/>
</dbReference>
<dbReference type="GO" id="GO:0030170">
    <property type="term" value="F:pyridoxal phosphate binding"/>
    <property type="evidence" value="ECO:0007669"/>
    <property type="project" value="InterPro"/>
</dbReference>
<name>A0A9P5SG58_9FUNG</name>
<dbReference type="GO" id="GO:0008483">
    <property type="term" value="F:transaminase activity"/>
    <property type="evidence" value="ECO:0007669"/>
    <property type="project" value="TreeGrafter"/>
</dbReference>
<dbReference type="InterPro" id="IPR015424">
    <property type="entry name" value="PyrdxlP-dep_Trfase"/>
</dbReference>
<dbReference type="Proteomes" id="UP000696485">
    <property type="component" value="Unassembled WGS sequence"/>
</dbReference>
<evidence type="ECO:0000313" key="3">
    <source>
        <dbReference type="EMBL" id="KAF9326227.1"/>
    </source>
</evidence>
<dbReference type="InterPro" id="IPR015422">
    <property type="entry name" value="PyrdxlP-dep_Trfase_small"/>
</dbReference>
<evidence type="ECO:0000259" key="2">
    <source>
        <dbReference type="Pfam" id="PF00155"/>
    </source>
</evidence>
<dbReference type="Gene3D" id="3.90.1150.10">
    <property type="entry name" value="Aspartate Aminotransferase, domain 1"/>
    <property type="match status" value="1"/>
</dbReference>
<dbReference type="EMBL" id="JAAAUY010000809">
    <property type="protein sequence ID" value="KAF9326227.1"/>
    <property type="molecule type" value="Genomic_DNA"/>
</dbReference>
<dbReference type="SUPFAM" id="SSF53383">
    <property type="entry name" value="PLP-dependent transferases"/>
    <property type="match status" value="1"/>
</dbReference>
<dbReference type="GO" id="GO:0006520">
    <property type="term" value="P:amino acid metabolic process"/>
    <property type="evidence" value="ECO:0007669"/>
    <property type="project" value="TreeGrafter"/>
</dbReference>